<feature type="compositionally biased region" description="Basic and acidic residues" evidence="1">
    <location>
        <begin position="20"/>
        <end position="46"/>
    </location>
</feature>
<protein>
    <submittedName>
        <fullName evidence="4">Btz domain-containing protein</fullName>
    </submittedName>
</protein>
<feature type="region of interest" description="Disordered" evidence="1">
    <location>
        <begin position="194"/>
        <end position="300"/>
    </location>
</feature>
<feature type="compositionally biased region" description="Basic and acidic residues" evidence="1">
    <location>
        <begin position="239"/>
        <end position="251"/>
    </location>
</feature>
<sequence>MNSYRFEERGKSHANGHFSRFREDVRHMNKDEEPRAVREGRSEPFRRSGRGANFNFNHTATYEPEVERHVHVTRRKENLIVRIPNDHYQMDLNGKPNVNRRGQGNNNSNISNGNSGTISGVRPNQGPLRSSMRNSNNDGQNQPRPRFETSERHRNRSFREYSDSGPDWKPDGSGYNGGSRGMFNSAFVSSDWNRNLGGRRSGRYNDGADGGSRGMRRRGGGVGGDNGFIPFRVSESDYQNDRDNRMGDRSHHGARGGFNRRGSIRGSRNGGSRGARGGGFSSRAHDNNQSACKPEVDDHTSELDKQNCIVNPEDSNSTDDDQYHLNVDMKTFTVTDPLISNPILTVPLSVWSKDDLSCISFQQTDGNLQSETSDSGLNIMSEPLATEPEIPKTELEDRVTLEVSDERSKLEEKVKVRHFIAHFLNWPC</sequence>
<keyword evidence="3" id="KW-1185">Reference proteome</keyword>
<evidence type="ECO:0000256" key="1">
    <source>
        <dbReference type="SAM" id="MobiDB-lite"/>
    </source>
</evidence>
<feature type="region of interest" description="Disordered" evidence="1">
    <location>
        <begin position="87"/>
        <end position="176"/>
    </location>
</feature>
<feature type="compositionally biased region" description="Low complexity" evidence="1">
    <location>
        <begin position="97"/>
        <end position="121"/>
    </location>
</feature>
<gene>
    <name evidence="2" type="ORF">HNAJ_LOCUS8422</name>
</gene>
<evidence type="ECO:0000313" key="2">
    <source>
        <dbReference type="EMBL" id="VDO04372.1"/>
    </source>
</evidence>
<feature type="compositionally biased region" description="Polar residues" evidence="1">
    <location>
        <begin position="127"/>
        <end position="143"/>
    </location>
</feature>
<feature type="compositionally biased region" description="Basic and acidic residues" evidence="1">
    <location>
        <begin position="145"/>
        <end position="170"/>
    </location>
</feature>
<evidence type="ECO:0000313" key="4">
    <source>
        <dbReference type="WBParaSite" id="HNAJ_0000842601-mRNA-1"/>
    </source>
</evidence>
<feature type="compositionally biased region" description="Gly residues" evidence="1">
    <location>
        <begin position="268"/>
        <end position="280"/>
    </location>
</feature>
<dbReference type="WBParaSite" id="HNAJ_0000842601-mRNA-1">
    <property type="protein sequence ID" value="HNAJ_0000842601-mRNA-1"/>
    <property type="gene ID" value="HNAJ_0000842601"/>
</dbReference>
<dbReference type="EMBL" id="UZAE01012288">
    <property type="protein sequence ID" value="VDO04372.1"/>
    <property type="molecule type" value="Genomic_DNA"/>
</dbReference>
<feature type="region of interest" description="Disordered" evidence="1">
    <location>
        <begin position="1"/>
        <end position="56"/>
    </location>
</feature>
<dbReference type="OrthoDB" id="10368378at2759"/>
<proteinExistence type="predicted"/>
<accession>A0A0R3TM98</accession>
<reference evidence="4" key="1">
    <citation type="submission" date="2017-02" db="UniProtKB">
        <authorList>
            <consortium name="WormBaseParasite"/>
        </authorList>
    </citation>
    <scope>IDENTIFICATION</scope>
</reference>
<dbReference type="AlphaFoldDB" id="A0A0R3TM98"/>
<name>A0A0R3TM98_RODNA</name>
<organism evidence="4">
    <name type="scientific">Rodentolepis nana</name>
    <name type="common">Dwarf tapeworm</name>
    <name type="synonym">Hymenolepis nana</name>
    <dbReference type="NCBI Taxonomy" id="102285"/>
    <lineage>
        <taxon>Eukaryota</taxon>
        <taxon>Metazoa</taxon>
        <taxon>Spiralia</taxon>
        <taxon>Lophotrochozoa</taxon>
        <taxon>Platyhelminthes</taxon>
        <taxon>Cestoda</taxon>
        <taxon>Eucestoda</taxon>
        <taxon>Cyclophyllidea</taxon>
        <taxon>Hymenolepididae</taxon>
        <taxon>Rodentolepis</taxon>
    </lineage>
</organism>
<dbReference type="Proteomes" id="UP000278807">
    <property type="component" value="Unassembled WGS sequence"/>
</dbReference>
<feature type="compositionally biased region" description="Basic and acidic residues" evidence="1">
    <location>
        <begin position="1"/>
        <end position="11"/>
    </location>
</feature>
<evidence type="ECO:0000313" key="3">
    <source>
        <dbReference type="Proteomes" id="UP000278807"/>
    </source>
</evidence>
<reference evidence="2 3" key="2">
    <citation type="submission" date="2018-11" db="EMBL/GenBank/DDBJ databases">
        <authorList>
            <consortium name="Pathogen Informatics"/>
        </authorList>
    </citation>
    <scope>NUCLEOTIDE SEQUENCE [LARGE SCALE GENOMIC DNA]</scope>
</reference>